<feature type="region of interest" description="Disordered" evidence="1">
    <location>
        <begin position="33"/>
        <end position="81"/>
    </location>
</feature>
<sequence length="81" mass="9005">MEPEASEFPKGLVTRNLARIVAKTAQLLPSRSRRISDKLWSVGKGHVENKSSETSKSSHSPISNVPEDSKSISRHRRHSIS</sequence>
<dbReference type="Proteomes" id="UP000290289">
    <property type="component" value="Chromosome 14"/>
</dbReference>
<protein>
    <submittedName>
        <fullName evidence="2">Uncharacterized protein</fullName>
    </submittedName>
</protein>
<comment type="caution">
    <text evidence="2">The sequence shown here is derived from an EMBL/GenBank/DDBJ whole genome shotgun (WGS) entry which is preliminary data.</text>
</comment>
<evidence type="ECO:0000313" key="3">
    <source>
        <dbReference type="Proteomes" id="UP000290289"/>
    </source>
</evidence>
<organism evidence="2 3">
    <name type="scientific">Malus domestica</name>
    <name type="common">Apple</name>
    <name type="synonym">Pyrus malus</name>
    <dbReference type="NCBI Taxonomy" id="3750"/>
    <lineage>
        <taxon>Eukaryota</taxon>
        <taxon>Viridiplantae</taxon>
        <taxon>Streptophyta</taxon>
        <taxon>Embryophyta</taxon>
        <taxon>Tracheophyta</taxon>
        <taxon>Spermatophyta</taxon>
        <taxon>Magnoliopsida</taxon>
        <taxon>eudicotyledons</taxon>
        <taxon>Gunneridae</taxon>
        <taxon>Pentapetalae</taxon>
        <taxon>rosids</taxon>
        <taxon>fabids</taxon>
        <taxon>Rosales</taxon>
        <taxon>Rosaceae</taxon>
        <taxon>Amygdaloideae</taxon>
        <taxon>Maleae</taxon>
        <taxon>Malus</taxon>
    </lineage>
</organism>
<evidence type="ECO:0000256" key="1">
    <source>
        <dbReference type="SAM" id="MobiDB-lite"/>
    </source>
</evidence>
<feature type="compositionally biased region" description="Basic residues" evidence="1">
    <location>
        <begin position="72"/>
        <end position="81"/>
    </location>
</feature>
<reference evidence="2 3" key="1">
    <citation type="submission" date="2018-10" db="EMBL/GenBank/DDBJ databases">
        <title>A high-quality apple genome assembly.</title>
        <authorList>
            <person name="Hu J."/>
        </authorList>
    </citation>
    <scope>NUCLEOTIDE SEQUENCE [LARGE SCALE GENOMIC DNA]</scope>
    <source>
        <strain evidence="3">cv. HFTH1</strain>
        <tissue evidence="2">Young leaf</tissue>
    </source>
</reference>
<proteinExistence type="predicted"/>
<dbReference type="STRING" id="3750.A0A498I5B8"/>
<name>A0A498I5B8_MALDO</name>
<dbReference type="EMBL" id="RDQH01000340">
    <property type="protein sequence ID" value="RXH78099.1"/>
    <property type="molecule type" value="Genomic_DNA"/>
</dbReference>
<gene>
    <name evidence="2" type="ORF">DVH24_040070</name>
</gene>
<accession>A0A498I5B8</accession>
<dbReference type="AlphaFoldDB" id="A0A498I5B8"/>
<evidence type="ECO:0000313" key="2">
    <source>
        <dbReference type="EMBL" id="RXH78099.1"/>
    </source>
</evidence>
<keyword evidence="3" id="KW-1185">Reference proteome</keyword>
<feature type="compositionally biased region" description="Low complexity" evidence="1">
    <location>
        <begin position="54"/>
        <end position="63"/>
    </location>
</feature>